<keyword evidence="2" id="KW-0862">Zinc</keyword>
<keyword evidence="4" id="KW-1185">Reference proteome</keyword>
<comment type="caution">
    <text evidence="3">The sequence shown here is derived from an EMBL/GenBank/DDBJ whole genome shotgun (WGS) entry which is preliminary data.</text>
</comment>
<evidence type="ECO:0000313" key="3">
    <source>
        <dbReference type="EMBL" id="KAJ8652042.1"/>
    </source>
</evidence>
<dbReference type="PANTHER" id="PTHR43462">
    <property type="entry name" value="ALANYL-TRNA EDITING PROTEIN"/>
    <property type="match status" value="1"/>
</dbReference>
<dbReference type="Gene3D" id="3.30.980.10">
    <property type="entry name" value="Threonyl-trna Synthetase, Chain A, domain 2"/>
    <property type="match status" value="1"/>
</dbReference>
<dbReference type="Proteomes" id="UP001234581">
    <property type="component" value="Unassembled WGS sequence"/>
</dbReference>
<dbReference type="InterPro" id="IPR018163">
    <property type="entry name" value="Thr/Ala-tRNA-synth_IIc_edit"/>
</dbReference>
<proteinExistence type="predicted"/>
<organism evidence="3 4">
    <name type="scientific">Lichtheimia ornata</name>
    <dbReference type="NCBI Taxonomy" id="688661"/>
    <lineage>
        <taxon>Eukaryota</taxon>
        <taxon>Fungi</taxon>
        <taxon>Fungi incertae sedis</taxon>
        <taxon>Mucoromycota</taxon>
        <taxon>Mucoromycotina</taxon>
        <taxon>Mucoromycetes</taxon>
        <taxon>Mucorales</taxon>
        <taxon>Lichtheimiaceae</taxon>
        <taxon>Lichtheimia</taxon>
    </lineage>
</organism>
<dbReference type="InterPro" id="IPR051335">
    <property type="entry name" value="Alanyl-tRNA_Editing_Enzymes"/>
</dbReference>
<gene>
    <name evidence="3" type="ORF">O0I10_012351</name>
</gene>
<dbReference type="GO" id="GO:0002196">
    <property type="term" value="F:Ser-tRNA(Ala) deacylase activity"/>
    <property type="evidence" value="ECO:0007669"/>
    <property type="project" value="TreeGrafter"/>
</dbReference>
<evidence type="ECO:0000256" key="1">
    <source>
        <dbReference type="ARBA" id="ARBA00022723"/>
    </source>
</evidence>
<dbReference type="SUPFAM" id="SSF55186">
    <property type="entry name" value="ThrRS/AlaRS common domain"/>
    <property type="match status" value="1"/>
</dbReference>
<dbReference type="GO" id="GO:0046872">
    <property type="term" value="F:metal ion binding"/>
    <property type="evidence" value="ECO:0007669"/>
    <property type="project" value="UniProtKB-KW"/>
</dbReference>
<keyword evidence="1" id="KW-0479">Metal-binding</keyword>
<evidence type="ECO:0000256" key="2">
    <source>
        <dbReference type="ARBA" id="ARBA00022833"/>
    </source>
</evidence>
<accession>A0AAD7XVV0</accession>
<dbReference type="RefSeq" id="XP_058336956.1">
    <property type="nucleotide sequence ID" value="XM_058492284.1"/>
</dbReference>
<sequence length="142" mass="15987">MTQSLILKLMVTAKVDWDRRRTDHMQQHSGQHLLSAVLEQEPFGVEIGSWYMGATRSFTESETRQTEKVTDYAESMFQISKQLTALLSGTPETFVENVARLQHQHESCQAMEGDLAGHVATDLGYELASRDTVEPHCECVEG</sequence>
<dbReference type="AlphaFoldDB" id="A0AAD7XVV0"/>
<protein>
    <submittedName>
        <fullName evidence="3">Uncharacterized protein</fullName>
    </submittedName>
</protein>
<name>A0AAD7XVV0_9FUNG</name>
<dbReference type="EMBL" id="JARTCD010000122">
    <property type="protein sequence ID" value="KAJ8652042.1"/>
    <property type="molecule type" value="Genomic_DNA"/>
</dbReference>
<evidence type="ECO:0000313" key="4">
    <source>
        <dbReference type="Proteomes" id="UP001234581"/>
    </source>
</evidence>
<dbReference type="GeneID" id="83219725"/>
<dbReference type="PANTHER" id="PTHR43462:SF1">
    <property type="entry name" value="ALANYL-TRNA EDITING PROTEIN AARSD1"/>
    <property type="match status" value="1"/>
</dbReference>
<reference evidence="3 4" key="1">
    <citation type="submission" date="2023-03" db="EMBL/GenBank/DDBJ databases">
        <title>Genome sequence of Lichtheimia ornata CBS 291.66.</title>
        <authorList>
            <person name="Mohabir J.T."/>
            <person name="Shea T.P."/>
            <person name="Kurbessoian T."/>
            <person name="Berby B."/>
            <person name="Fontaine J."/>
            <person name="Livny J."/>
            <person name="Gnirke A."/>
            <person name="Stajich J.E."/>
            <person name="Cuomo C.A."/>
        </authorList>
    </citation>
    <scope>NUCLEOTIDE SEQUENCE [LARGE SCALE GENOMIC DNA]</scope>
    <source>
        <strain evidence="3">CBS 291.66</strain>
    </source>
</reference>
<dbReference type="GO" id="GO:0000166">
    <property type="term" value="F:nucleotide binding"/>
    <property type="evidence" value="ECO:0007669"/>
    <property type="project" value="InterPro"/>
</dbReference>